<accession>A0A151XBC8</accession>
<protein>
    <submittedName>
        <fullName evidence="2">Uncharacterized protein</fullName>
    </submittedName>
</protein>
<keyword evidence="3" id="KW-1185">Reference proteome</keyword>
<reference evidence="2 3" key="1">
    <citation type="submission" date="2015-09" db="EMBL/GenBank/DDBJ databases">
        <title>Trachymyrmex zeteki WGS genome.</title>
        <authorList>
            <person name="Nygaard S."/>
            <person name="Hu H."/>
            <person name="Boomsma J."/>
            <person name="Zhang G."/>
        </authorList>
    </citation>
    <scope>NUCLEOTIDE SEQUENCE [LARGE SCALE GENOMIC DNA]</scope>
    <source>
        <strain evidence="2">Tzet28-1</strain>
        <tissue evidence="2">Whole body</tissue>
    </source>
</reference>
<dbReference type="AlphaFoldDB" id="A0A151XBC8"/>
<proteinExistence type="predicted"/>
<evidence type="ECO:0000256" key="1">
    <source>
        <dbReference type="SAM" id="MobiDB-lite"/>
    </source>
</evidence>
<dbReference type="Proteomes" id="UP000075809">
    <property type="component" value="Unassembled WGS sequence"/>
</dbReference>
<name>A0A151XBC8_9HYME</name>
<sequence>MRRHRGCEGYTVMGQEKRRHTGAGTEDGPRWKSAAFGGTGQENWLTTFRTGSELPNRSPIPPLTCYSPFWTIRTVATYAQICGPD</sequence>
<feature type="region of interest" description="Disordered" evidence="1">
    <location>
        <begin position="1"/>
        <end position="38"/>
    </location>
</feature>
<evidence type="ECO:0000313" key="3">
    <source>
        <dbReference type="Proteomes" id="UP000075809"/>
    </source>
</evidence>
<evidence type="ECO:0000313" key="2">
    <source>
        <dbReference type="EMBL" id="KYQ57610.1"/>
    </source>
</evidence>
<gene>
    <name evidence="2" type="ORF">ALC60_03572</name>
</gene>
<dbReference type="EMBL" id="KQ982335">
    <property type="protein sequence ID" value="KYQ57610.1"/>
    <property type="molecule type" value="Genomic_DNA"/>
</dbReference>
<organism evidence="2 3">
    <name type="scientific">Mycetomoellerius zeteki</name>
    <dbReference type="NCBI Taxonomy" id="64791"/>
    <lineage>
        <taxon>Eukaryota</taxon>
        <taxon>Metazoa</taxon>
        <taxon>Ecdysozoa</taxon>
        <taxon>Arthropoda</taxon>
        <taxon>Hexapoda</taxon>
        <taxon>Insecta</taxon>
        <taxon>Pterygota</taxon>
        <taxon>Neoptera</taxon>
        <taxon>Endopterygota</taxon>
        <taxon>Hymenoptera</taxon>
        <taxon>Apocrita</taxon>
        <taxon>Aculeata</taxon>
        <taxon>Formicoidea</taxon>
        <taxon>Formicidae</taxon>
        <taxon>Myrmicinae</taxon>
        <taxon>Mycetomoellerius</taxon>
    </lineage>
</organism>